<gene>
    <name evidence="1" type="ORF">A3J46_02395</name>
</gene>
<proteinExistence type="predicted"/>
<organism evidence="1 2">
    <name type="scientific">Candidatus Yanofskybacteria bacterium RIFCSPHIGHO2_02_FULL_41_11</name>
    <dbReference type="NCBI Taxonomy" id="1802675"/>
    <lineage>
        <taxon>Bacteria</taxon>
        <taxon>Candidatus Yanofskyibacteriota</taxon>
    </lineage>
</organism>
<evidence type="ECO:0000313" key="2">
    <source>
        <dbReference type="Proteomes" id="UP000177167"/>
    </source>
</evidence>
<dbReference type="AlphaFoldDB" id="A0A1F8FBF2"/>
<dbReference type="Proteomes" id="UP000177167">
    <property type="component" value="Unassembled WGS sequence"/>
</dbReference>
<name>A0A1F8FBF2_9BACT</name>
<comment type="caution">
    <text evidence="1">The sequence shown here is derived from an EMBL/GenBank/DDBJ whole genome shotgun (WGS) entry which is preliminary data.</text>
</comment>
<protein>
    <submittedName>
        <fullName evidence="1">Uncharacterized protein</fullName>
    </submittedName>
</protein>
<dbReference type="EMBL" id="MGJP01000032">
    <property type="protein sequence ID" value="OGN09586.1"/>
    <property type="molecule type" value="Genomic_DNA"/>
</dbReference>
<accession>A0A1F8FBF2</accession>
<reference evidence="1 2" key="1">
    <citation type="journal article" date="2016" name="Nat. Commun.">
        <title>Thousands of microbial genomes shed light on interconnected biogeochemical processes in an aquifer system.</title>
        <authorList>
            <person name="Anantharaman K."/>
            <person name="Brown C.T."/>
            <person name="Hug L.A."/>
            <person name="Sharon I."/>
            <person name="Castelle C.J."/>
            <person name="Probst A.J."/>
            <person name="Thomas B.C."/>
            <person name="Singh A."/>
            <person name="Wilkins M.J."/>
            <person name="Karaoz U."/>
            <person name="Brodie E.L."/>
            <person name="Williams K.H."/>
            <person name="Hubbard S.S."/>
            <person name="Banfield J.F."/>
        </authorList>
    </citation>
    <scope>NUCLEOTIDE SEQUENCE [LARGE SCALE GENOMIC DNA]</scope>
</reference>
<sequence length="128" mass="14496">MAHKSDTELKSVKIKDLKAGPIRDVVLPDGFIERVRIFKNSLREVETSSLEETVANFQRDLTPEKELLIWEHIASTYDGFVSKLSLNLDAKKEAFSILLGFSMGLNSHGPKYLNANQADELINSYKNR</sequence>
<evidence type="ECO:0000313" key="1">
    <source>
        <dbReference type="EMBL" id="OGN09586.1"/>
    </source>
</evidence>